<dbReference type="PANTHER" id="PTHR46796">
    <property type="entry name" value="HTH-TYPE TRANSCRIPTIONAL ACTIVATOR RHAS-RELATED"/>
    <property type="match status" value="1"/>
</dbReference>
<dbReference type="InterPro" id="IPR018060">
    <property type="entry name" value="HTH_AraC"/>
</dbReference>
<evidence type="ECO:0000313" key="7">
    <source>
        <dbReference type="EMBL" id="MCU6791240.1"/>
    </source>
</evidence>
<evidence type="ECO:0000256" key="2">
    <source>
        <dbReference type="ARBA" id="ARBA00023125"/>
    </source>
</evidence>
<name>A0ABT2U9C4_9BACL</name>
<dbReference type="Proteomes" id="UP001652445">
    <property type="component" value="Unassembled WGS sequence"/>
</dbReference>
<evidence type="ECO:0000259" key="6">
    <source>
        <dbReference type="PROSITE" id="PS01124"/>
    </source>
</evidence>
<accession>A0ABT2U9C4</accession>
<dbReference type="Pfam" id="PF12833">
    <property type="entry name" value="HTH_18"/>
    <property type="match status" value="1"/>
</dbReference>
<gene>
    <name evidence="7" type="ORF">OB236_03755</name>
</gene>
<dbReference type="EMBL" id="JAOQIO010000007">
    <property type="protein sequence ID" value="MCU6791240.1"/>
    <property type="molecule type" value="Genomic_DNA"/>
</dbReference>
<proteinExistence type="predicted"/>
<dbReference type="PROSITE" id="PS00041">
    <property type="entry name" value="HTH_ARAC_FAMILY_1"/>
    <property type="match status" value="1"/>
</dbReference>
<protein>
    <submittedName>
        <fullName evidence="7">AraC family transcriptional regulator</fullName>
    </submittedName>
</protein>
<dbReference type="InterPro" id="IPR050204">
    <property type="entry name" value="AraC_XylS_family_regulators"/>
</dbReference>
<keyword evidence="1" id="KW-0805">Transcription regulation</keyword>
<dbReference type="PROSITE" id="PS01124">
    <property type="entry name" value="HTH_ARAC_FAMILY_2"/>
    <property type="match status" value="1"/>
</dbReference>
<keyword evidence="3" id="KW-0010">Activator</keyword>
<evidence type="ECO:0000313" key="8">
    <source>
        <dbReference type="Proteomes" id="UP001652445"/>
    </source>
</evidence>
<feature type="region of interest" description="Disordered" evidence="5">
    <location>
        <begin position="256"/>
        <end position="275"/>
    </location>
</feature>
<dbReference type="InterPro" id="IPR018062">
    <property type="entry name" value="HTH_AraC-typ_CS"/>
</dbReference>
<feature type="domain" description="HTH araC/xylS-type" evidence="6">
    <location>
        <begin position="168"/>
        <end position="266"/>
    </location>
</feature>
<evidence type="ECO:0000256" key="1">
    <source>
        <dbReference type="ARBA" id="ARBA00023015"/>
    </source>
</evidence>
<evidence type="ECO:0000256" key="3">
    <source>
        <dbReference type="ARBA" id="ARBA00023159"/>
    </source>
</evidence>
<reference evidence="7 8" key="1">
    <citation type="submission" date="2022-09" db="EMBL/GenBank/DDBJ databases">
        <authorList>
            <person name="Han X.L."/>
            <person name="Wang Q."/>
            <person name="Lu T."/>
        </authorList>
    </citation>
    <scope>NUCLEOTIDE SEQUENCE [LARGE SCALE GENOMIC DNA]</scope>
    <source>
        <strain evidence="7 8">WQ 127069</strain>
    </source>
</reference>
<evidence type="ECO:0000256" key="5">
    <source>
        <dbReference type="SAM" id="MobiDB-lite"/>
    </source>
</evidence>
<dbReference type="Gene3D" id="1.10.10.60">
    <property type="entry name" value="Homeodomain-like"/>
    <property type="match status" value="2"/>
</dbReference>
<keyword evidence="8" id="KW-1185">Reference proteome</keyword>
<organism evidence="7 8">
    <name type="scientific">Paenibacillus baimaensis</name>
    <dbReference type="NCBI Taxonomy" id="2982185"/>
    <lineage>
        <taxon>Bacteria</taxon>
        <taxon>Bacillati</taxon>
        <taxon>Bacillota</taxon>
        <taxon>Bacilli</taxon>
        <taxon>Bacillales</taxon>
        <taxon>Paenibacillaceae</taxon>
        <taxon>Paenibacillus</taxon>
    </lineage>
</organism>
<dbReference type="SUPFAM" id="SSF51215">
    <property type="entry name" value="Regulatory protein AraC"/>
    <property type="match status" value="1"/>
</dbReference>
<dbReference type="RefSeq" id="WP_262682834.1">
    <property type="nucleotide sequence ID" value="NZ_JAOQIO010000007.1"/>
</dbReference>
<keyword evidence="2" id="KW-0238">DNA-binding</keyword>
<evidence type="ECO:0000256" key="4">
    <source>
        <dbReference type="ARBA" id="ARBA00023163"/>
    </source>
</evidence>
<dbReference type="Pfam" id="PF02311">
    <property type="entry name" value="AraC_binding"/>
    <property type="match status" value="1"/>
</dbReference>
<dbReference type="SUPFAM" id="SSF46689">
    <property type="entry name" value="Homeodomain-like"/>
    <property type="match status" value="2"/>
</dbReference>
<dbReference type="InterPro" id="IPR009057">
    <property type="entry name" value="Homeodomain-like_sf"/>
</dbReference>
<dbReference type="InterPro" id="IPR037923">
    <property type="entry name" value="HTH-like"/>
</dbReference>
<comment type="caution">
    <text evidence="7">The sequence shown here is derived from an EMBL/GenBank/DDBJ whole genome shotgun (WGS) entry which is preliminary data.</text>
</comment>
<keyword evidence="4" id="KW-0804">Transcription</keyword>
<dbReference type="SMART" id="SM00342">
    <property type="entry name" value="HTH_ARAC"/>
    <property type="match status" value="1"/>
</dbReference>
<sequence>MIEQSGTEATPSFTVIKTYGGSVVYGPGGAYGPRIQQDLQLVLLHSGAMTVEIDKVKHQVPPGHVVLLKPGHMENFVFADKRETWHRWIAVSVEPLDGMVINFLDSLPLFIPLSEKMNQLTDIIRSLQSDGVQQDEEIIRTLGRAAILLYLAECSQGNINDRKHPSVLIAKEEIHKRYAEDLTLSSLSKVTKHTPEHLIRLFRRDEDMTPIQYLWNYRVKQGIDLLRSTGLQIGAVAEQVGFKTSYHFARTIKRHSGKTPSEIRRESYNHVIPPG</sequence>
<dbReference type="InterPro" id="IPR003313">
    <property type="entry name" value="AraC-bd"/>
</dbReference>